<name>A0A2W2EQA9_9ACTN</name>
<feature type="compositionally biased region" description="Basic and acidic residues" evidence="1">
    <location>
        <begin position="1"/>
        <end position="18"/>
    </location>
</feature>
<gene>
    <name evidence="2" type="ORF">C1J01_13515</name>
</gene>
<organism evidence="2 3">
    <name type="scientific">Nonomuraea aridisoli</name>
    <dbReference type="NCBI Taxonomy" id="2070368"/>
    <lineage>
        <taxon>Bacteria</taxon>
        <taxon>Bacillati</taxon>
        <taxon>Actinomycetota</taxon>
        <taxon>Actinomycetes</taxon>
        <taxon>Streptosporangiales</taxon>
        <taxon>Streptosporangiaceae</taxon>
        <taxon>Nonomuraea</taxon>
    </lineage>
</organism>
<dbReference type="EMBL" id="POUD01000045">
    <property type="protein sequence ID" value="PZG18939.1"/>
    <property type="molecule type" value="Genomic_DNA"/>
</dbReference>
<feature type="region of interest" description="Disordered" evidence="1">
    <location>
        <begin position="1"/>
        <end position="125"/>
    </location>
</feature>
<reference evidence="2 3" key="1">
    <citation type="submission" date="2018-01" db="EMBL/GenBank/DDBJ databases">
        <title>Draft genome sequence of Nonomuraea sp. KC333.</title>
        <authorList>
            <person name="Sahin N."/>
            <person name="Saygin H."/>
            <person name="Ay H."/>
        </authorList>
    </citation>
    <scope>NUCLEOTIDE SEQUENCE [LARGE SCALE GENOMIC DNA]</scope>
    <source>
        <strain evidence="2 3">KC333</strain>
    </source>
</reference>
<sequence>MVDQRDHRTGGRGEHDAAHVGGVQPGREAGQGADRSLRGVATGKELDGQAAGDRGAPRLQGLRVASDQFQPLVERGDVRGGARGGQPGHGPPGRFRQDGGRARRGLVACRDRDRDGVQQMAVGQG</sequence>
<dbReference type="AlphaFoldDB" id="A0A2W2EQA9"/>
<keyword evidence="3" id="KW-1185">Reference proteome</keyword>
<comment type="caution">
    <text evidence="2">The sequence shown here is derived from an EMBL/GenBank/DDBJ whole genome shotgun (WGS) entry which is preliminary data.</text>
</comment>
<proteinExistence type="predicted"/>
<dbReference type="Proteomes" id="UP000249304">
    <property type="component" value="Unassembled WGS sequence"/>
</dbReference>
<evidence type="ECO:0000256" key="1">
    <source>
        <dbReference type="SAM" id="MobiDB-lite"/>
    </source>
</evidence>
<evidence type="ECO:0000313" key="3">
    <source>
        <dbReference type="Proteomes" id="UP000249304"/>
    </source>
</evidence>
<evidence type="ECO:0000313" key="2">
    <source>
        <dbReference type="EMBL" id="PZG18939.1"/>
    </source>
</evidence>
<protein>
    <submittedName>
        <fullName evidence="2">Uncharacterized protein</fullName>
    </submittedName>
</protein>
<accession>A0A2W2EQA9</accession>